<dbReference type="AlphaFoldDB" id="A0A0N0PC50"/>
<protein>
    <submittedName>
        <fullName evidence="2">Uncharacterized protein</fullName>
    </submittedName>
</protein>
<dbReference type="InParanoid" id="A0A0N0PC50"/>
<gene>
    <name evidence="2" type="ORF">RR48_00990</name>
</gene>
<dbReference type="STRING" id="76193.A0A0N0PC50"/>
<accession>A0A0N0PC50</accession>
<proteinExistence type="predicted"/>
<reference evidence="2 3" key="1">
    <citation type="journal article" date="2015" name="Nat. Commun.">
        <title>Outbred genome sequencing and CRISPR/Cas9 gene editing in butterflies.</title>
        <authorList>
            <person name="Li X."/>
            <person name="Fan D."/>
            <person name="Zhang W."/>
            <person name="Liu G."/>
            <person name="Zhang L."/>
            <person name="Zhao L."/>
            <person name="Fang X."/>
            <person name="Chen L."/>
            <person name="Dong Y."/>
            <person name="Chen Y."/>
            <person name="Ding Y."/>
            <person name="Zhao R."/>
            <person name="Feng M."/>
            <person name="Zhu Y."/>
            <person name="Feng Y."/>
            <person name="Jiang X."/>
            <person name="Zhu D."/>
            <person name="Xiang H."/>
            <person name="Feng X."/>
            <person name="Li S."/>
            <person name="Wang J."/>
            <person name="Zhang G."/>
            <person name="Kronforst M.R."/>
            <person name="Wang W."/>
        </authorList>
    </citation>
    <scope>NUCLEOTIDE SEQUENCE [LARGE SCALE GENOMIC DNA]</scope>
    <source>
        <strain evidence="2">Ya'a_city_454_Pm</strain>
        <tissue evidence="2">Whole body</tissue>
    </source>
</reference>
<dbReference type="Proteomes" id="UP000053240">
    <property type="component" value="Unassembled WGS sequence"/>
</dbReference>
<sequence length="211" mass="23355">MNLPMPPLVPDSEELSADELDGSTPPPASRRDQYSHVFSARNKRDPNSGSKLKRPRILKRRGSKVVPVATPTYHAKDWGEKCVDGFQVLKILRIVVASYFSTTTQYGQTTELLVIRSLYCPSLKPHLLTLAQYSYIAELEVEEVVAGTGMVGGTYRLLATGPSSLASYITDVDSSDEVSDIEVLDQSYEEFDIDVSKPVKLDLSMTEDYSS</sequence>
<organism evidence="2 3">
    <name type="scientific">Papilio machaon</name>
    <name type="common">Old World swallowtail butterfly</name>
    <dbReference type="NCBI Taxonomy" id="76193"/>
    <lineage>
        <taxon>Eukaryota</taxon>
        <taxon>Metazoa</taxon>
        <taxon>Ecdysozoa</taxon>
        <taxon>Arthropoda</taxon>
        <taxon>Hexapoda</taxon>
        <taxon>Insecta</taxon>
        <taxon>Pterygota</taxon>
        <taxon>Neoptera</taxon>
        <taxon>Endopterygota</taxon>
        <taxon>Lepidoptera</taxon>
        <taxon>Glossata</taxon>
        <taxon>Ditrysia</taxon>
        <taxon>Papilionoidea</taxon>
        <taxon>Papilionidae</taxon>
        <taxon>Papilioninae</taxon>
        <taxon>Papilio</taxon>
    </lineage>
</organism>
<evidence type="ECO:0000313" key="2">
    <source>
        <dbReference type="EMBL" id="KPJ12432.1"/>
    </source>
</evidence>
<evidence type="ECO:0000313" key="3">
    <source>
        <dbReference type="Proteomes" id="UP000053240"/>
    </source>
</evidence>
<feature type="region of interest" description="Disordered" evidence="1">
    <location>
        <begin position="1"/>
        <end position="56"/>
    </location>
</feature>
<evidence type="ECO:0000256" key="1">
    <source>
        <dbReference type="SAM" id="MobiDB-lite"/>
    </source>
</evidence>
<dbReference type="EMBL" id="KQ460776">
    <property type="protein sequence ID" value="KPJ12432.1"/>
    <property type="molecule type" value="Genomic_DNA"/>
</dbReference>
<keyword evidence="3" id="KW-1185">Reference proteome</keyword>
<feature type="compositionally biased region" description="Acidic residues" evidence="1">
    <location>
        <begin position="11"/>
        <end position="21"/>
    </location>
</feature>
<name>A0A0N0PC50_PAPMA</name>